<name>A0A7S3L442_9STRA</name>
<proteinExistence type="predicted"/>
<organism evidence="1">
    <name type="scientific">Amphora coffeiformis</name>
    <dbReference type="NCBI Taxonomy" id="265554"/>
    <lineage>
        <taxon>Eukaryota</taxon>
        <taxon>Sar</taxon>
        <taxon>Stramenopiles</taxon>
        <taxon>Ochrophyta</taxon>
        <taxon>Bacillariophyta</taxon>
        <taxon>Bacillariophyceae</taxon>
        <taxon>Bacillariophycidae</taxon>
        <taxon>Thalassiophysales</taxon>
        <taxon>Catenulaceae</taxon>
        <taxon>Amphora</taxon>
    </lineage>
</organism>
<reference evidence="1" key="1">
    <citation type="submission" date="2021-01" db="EMBL/GenBank/DDBJ databases">
        <authorList>
            <person name="Corre E."/>
            <person name="Pelletier E."/>
            <person name="Niang G."/>
            <person name="Scheremetjew M."/>
            <person name="Finn R."/>
            <person name="Kale V."/>
            <person name="Holt S."/>
            <person name="Cochrane G."/>
            <person name="Meng A."/>
            <person name="Brown T."/>
            <person name="Cohen L."/>
        </authorList>
    </citation>
    <scope>NUCLEOTIDE SEQUENCE</scope>
    <source>
        <strain evidence="1">CCMP127</strain>
    </source>
</reference>
<protein>
    <submittedName>
        <fullName evidence="1">Uncharacterized protein</fullName>
    </submittedName>
</protein>
<dbReference type="EMBL" id="HBIM01010270">
    <property type="protein sequence ID" value="CAE0411237.1"/>
    <property type="molecule type" value="Transcribed_RNA"/>
</dbReference>
<sequence length="239" mass="27461">MLLFAHQSDNTPISPTFAKDSIGSSNASGICDKPILPPLSILPPPLLDFDDDNCYCMNQEEEPRRRRVCFDNFHNECHTYERVTEEEKDQVWYRTTDIAYFRWERKQWAAAILQADTDAAWSGALWRVYATLAEYASVEHVATVLAKAHIELDAHTLGLTTKLLPALHRDYALRRQHMLRILWEYNQYHNDDDDDSASNDDERAEALREAYRAVSRAPRLFAQYTAQVAAAANVVDNNQ</sequence>
<evidence type="ECO:0000313" key="1">
    <source>
        <dbReference type="EMBL" id="CAE0411237.1"/>
    </source>
</evidence>
<gene>
    <name evidence="1" type="ORF">ACOF00016_LOCUS8612</name>
</gene>
<dbReference type="AlphaFoldDB" id="A0A7S3L442"/>
<accession>A0A7S3L442</accession>